<dbReference type="InterPro" id="IPR000796">
    <property type="entry name" value="Asp_trans"/>
</dbReference>
<dbReference type="FunFam" id="3.40.640.10:FF:000254">
    <property type="entry name" value="Aspartate aminotransferase"/>
    <property type="match status" value="1"/>
</dbReference>
<evidence type="ECO:0000256" key="8">
    <source>
        <dbReference type="ARBA" id="ARBA00037556"/>
    </source>
</evidence>
<dbReference type="CDD" id="cd00609">
    <property type="entry name" value="AAT_like"/>
    <property type="match status" value="1"/>
</dbReference>
<comment type="similarity">
    <text evidence="2">Belongs to the class-I pyridoxal-phosphate-dependent aminotransferase family.</text>
</comment>
<evidence type="ECO:0000256" key="14">
    <source>
        <dbReference type="ARBA" id="ARBA00042867"/>
    </source>
</evidence>
<comment type="subunit">
    <text evidence="3">Homodimer.</text>
</comment>
<proteinExistence type="inferred from homology"/>
<dbReference type="Proteomes" id="UP001177744">
    <property type="component" value="Unassembled WGS sequence"/>
</dbReference>
<reference evidence="18" key="1">
    <citation type="submission" date="2023-06" db="EMBL/GenBank/DDBJ databases">
        <title>Reference genome for the Northern bat (Eptesicus nilssonii), a most northern bat species.</title>
        <authorList>
            <person name="Laine V.N."/>
            <person name="Pulliainen A.T."/>
            <person name="Lilley T.M."/>
        </authorList>
    </citation>
    <scope>NUCLEOTIDE SEQUENCE</scope>
    <source>
        <strain evidence="18">BLF_Eptnil</strain>
        <tissue evidence="18">Kidney</tissue>
    </source>
</reference>
<dbReference type="Gene3D" id="3.90.1150.10">
    <property type="entry name" value="Aspartate Aminotransferase, domain 1"/>
    <property type="match status" value="1"/>
</dbReference>
<dbReference type="InterPro" id="IPR004839">
    <property type="entry name" value="Aminotransferase_I/II_large"/>
</dbReference>
<evidence type="ECO:0000256" key="11">
    <source>
        <dbReference type="ARBA" id="ARBA00041432"/>
    </source>
</evidence>
<dbReference type="AlphaFoldDB" id="A0AA40LG79"/>
<dbReference type="Pfam" id="PF00155">
    <property type="entry name" value="Aminotran_1_2"/>
    <property type="match status" value="2"/>
</dbReference>
<dbReference type="EC" id="2.6.1.1" evidence="4"/>
<comment type="cofactor">
    <cofactor evidence="1">
        <name>pyridoxal 5'-phosphate</name>
        <dbReference type="ChEBI" id="CHEBI:597326"/>
    </cofactor>
</comment>
<name>A0AA40LG79_CNENI</name>
<evidence type="ECO:0000256" key="12">
    <source>
        <dbReference type="ARBA" id="ARBA00041746"/>
    </source>
</evidence>
<dbReference type="PRINTS" id="PR00799">
    <property type="entry name" value="TRANSAMINASE"/>
</dbReference>
<dbReference type="GO" id="GO:0005739">
    <property type="term" value="C:mitochondrion"/>
    <property type="evidence" value="ECO:0007669"/>
    <property type="project" value="TreeGrafter"/>
</dbReference>
<dbReference type="GO" id="GO:0006533">
    <property type="term" value="P:L-aspartate catabolic process"/>
    <property type="evidence" value="ECO:0007669"/>
    <property type="project" value="TreeGrafter"/>
</dbReference>
<dbReference type="EMBL" id="JAULJE010000021">
    <property type="protein sequence ID" value="KAK1330463.1"/>
    <property type="molecule type" value="Genomic_DNA"/>
</dbReference>
<organism evidence="18 19">
    <name type="scientific">Cnephaeus nilssonii</name>
    <name type="common">Northern bat</name>
    <name type="synonym">Eptesicus nilssonii</name>
    <dbReference type="NCBI Taxonomy" id="3371016"/>
    <lineage>
        <taxon>Eukaryota</taxon>
        <taxon>Metazoa</taxon>
        <taxon>Chordata</taxon>
        <taxon>Craniata</taxon>
        <taxon>Vertebrata</taxon>
        <taxon>Euteleostomi</taxon>
        <taxon>Mammalia</taxon>
        <taxon>Eutheria</taxon>
        <taxon>Laurasiatheria</taxon>
        <taxon>Chiroptera</taxon>
        <taxon>Yangochiroptera</taxon>
        <taxon>Vespertilionidae</taxon>
        <taxon>Cnephaeus</taxon>
    </lineage>
</organism>
<keyword evidence="19" id="KW-1185">Reference proteome</keyword>
<feature type="domain" description="Aminotransferase class I/classII large" evidence="17">
    <location>
        <begin position="2"/>
        <end position="91"/>
    </location>
</feature>
<dbReference type="SUPFAM" id="SSF53383">
    <property type="entry name" value="PLP-dependent transferases"/>
    <property type="match status" value="1"/>
</dbReference>
<keyword evidence="5" id="KW-0032">Aminotransferase</keyword>
<comment type="function">
    <text evidence="8">Catalyzes the irreversible transamination of the L-tryptophan metabolite L-kynurenine to form kynurenic acid (KA). As a member of the malate-aspartate shuttle, it has a key role in the intracellular NAD(H) redox balance. Is important for metabolite exchange between mitochondria and cytosol, and for amino acid metabolism. Facilitates cellular uptake of long-chain free fatty acids.</text>
</comment>
<evidence type="ECO:0000256" key="16">
    <source>
        <dbReference type="ARBA" id="ARBA00043057"/>
    </source>
</evidence>
<evidence type="ECO:0000313" key="19">
    <source>
        <dbReference type="Proteomes" id="UP001177744"/>
    </source>
</evidence>
<comment type="caution">
    <text evidence="18">The sequence shown here is derived from an EMBL/GenBank/DDBJ whole genome shotgun (WGS) entry which is preliminary data.</text>
</comment>
<evidence type="ECO:0000256" key="13">
    <source>
        <dbReference type="ARBA" id="ARBA00041887"/>
    </source>
</evidence>
<evidence type="ECO:0000256" key="10">
    <source>
        <dbReference type="ARBA" id="ARBA00041257"/>
    </source>
</evidence>
<accession>A0AA40LG79</accession>
<evidence type="ECO:0000313" key="18">
    <source>
        <dbReference type="EMBL" id="KAK1330463.1"/>
    </source>
</evidence>
<dbReference type="GO" id="GO:0030170">
    <property type="term" value="F:pyridoxal phosphate binding"/>
    <property type="evidence" value="ECO:0007669"/>
    <property type="project" value="InterPro"/>
</dbReference>
<dbReference type="PANTHER" id="PTHR11879:SF22">
    <property type="entry name" value="ASPARTATE AMINOTRANSFERASE, MITOCHONDRIAL"/>
    <property type="match status" value="1"/>
</dbReference>
<keyword evidence="7" id="KW-0663">Pyridoxal phosphate</keyword>
<keyword evidence="6" id="KW-0808">Transferase</keyword>
<evidence type="ECO:0000256" key="7">
    <source>
        <dbReference type="ARBA" id="ARBA00022898"/>
    </source>
</evidence>
<protein>
    <recommendedName>
        <fullName evidence="9">Aspartate aminotransferase, mitochondrial</fullName>
        <ecNumber evidence="4">2.6.1.1</ecNumber>
    </recommendedName>
    <alternativeName>
        <fullName evidence="11">Fatty acid-binding protein</fullName>
    </alternativeName>
    <alternativeName>
        <fullName evidence="16">Glutamate oxaloacetate transaminase 2</fullName>
    </alternativeName>
    <alternativeName>
        <fullName evidence="10">Kynurenine aminotransferase 4</fullName>
    </alternativeName>
    <alternativeName>
        <fullName evidence="15">Kynurenine aminotransferase IV</fullName>
    </alternativeName>
    <alternativeName>
        <fullName evidence="14">Kynurenine--oxoglutarate transaminase 4</fullName>
    </alternativeName>
    <alternativeName>
        <fullName evidence="12">Kynurenine--oxoglutarate transaminase IV</fullName>
    </alternativeName>
    <alternativeName>
        <fullName evidence="13">Plasma membrane-associated fatty acid-binding protein</fullName>
    </alternativeName>
</protein>
<dbReference type="InterPro" id="IPR015421">
    <property type="entry name" value="PyrdxlP-dep_Trfase_major"/>
</dbReference>
<sequence>MEDISKMPQQSVLLLHACAHNPTGVDPRPEQWKEIASVVKKNNLFAFFDMAYQGFASGDGNKDAWAVRHFIEQGINVCLCQSYAKNMGLYGKVKDPVRIELDDKIHSIFSGERVGAFTVVCKDADEAKKVESQLKILIRPMYSNPPVNGARIASTVLNSPDLRKQWLQEVKGMADRIISMRTQLVSNLKKEGSSHNWQHITDQIGMFCFTGLKPEQVERLTKEFSVYMTKDGRISVAGVTSGNVGYLAHAIHQVTNRLGMRYRG</sequence>
<evidence type="ECO:0000256" key="2">
    <source>
        <dbReference type="ARBA" id="ARBA00007441"/>
    </source>
</evidence>
<gene>
    <name evidence="18" type="ORF">QTO34_010652</name>
</gene>
<evidence type="ECO:0000256" key="9">
    <source>
        <dbReference type="ARBA" id="ARBA00040891"/>
    </source>
</evidence>
<dbReference type="PANTHER" id="PTHR11879">
    <property type="entry name" value="ASPARTATE AMINOTRANSFERASE"/>
    <property type="match status" value="1"/>
</dbReference>
<evidence type="ECO:0000259" key="17">
    <source>
        <dbReference type="Pfam" id="PF00155"/>
    </source>
</evidence>
<evidence type="ECO:0000256" key="15">
    <source>
        <dbReference type="ARBA" id="ARBA00042891"/>
    </source>
</evidence>
<dbReference type="InterPro" id="IPR015424">
    <property type="entry name" value="PyrdxlP-dep_Trfase"/>
</dbReference>
<evidence type="ECO:0000256" key="1">
    <source>
        <dbReference type="ARBA" id="ARBA00001933"/>
    </source>
</evidence>
<dbReference type="GO" id="GO:0004069">
    <property type="term" value="F:L-aspartate:2-oxoglutarate aminotransferase activity"/>
    <property type="evidence" value="ECO:0007669"/>
    <property type="project" value="UniProtKB-EC"/>
</dbReference>
<feature type="domain" description="Aminotransferase class I/classII large" evidence="17">
    <location>
        <begin position="110"/>
        <end position="251"/>
    </location>
</feature>
<evidence type="ECO:0000256" key="6">
    <source>
        <dbReference type="ARBA" id="ARBA00022679"/>
    </source>
</evidence>
<dbReference type="InterPro" id="IPR015422">
    <property type="entry name" value="PyrdxlP-dep_Trfase_small"/>
</dbReference>
<dbReference type="Gene3D" id="3.40.640.10">
    <property type="entry name" value="Type I PLP-dependent aspartate aminotransferase-like (Major domain)"/>
    <property type="match status" value="1"/>
</dbReference>
<evidence type="ECO:0000256" key="5">
    <source>
        <dbReference type="ARBA" id="ARBA00022576"/>
    </source>
</evidence>
<evidence type="ECO:0000256" key="3">
    <source>
        <dbReference type="ARBA" id="ARBA00011738"/>
    </source>
</evidence>
<evidence type="ECO:0000256" key="4">
    <source>
        <dbReference type="ARBA" id="ARBA00012753"/>
    </source>
</evidence>